<dbReference type="InterPro" id="IPR029045">
    <property type="entry name" value="ClpP/crotonase-like_dom_sf"/>
</dbReference>
<keyword evidence="1" id="KW-0472">Membrane</keyword>
<feature type="transmembrane region" description="Helical" evidence="1">
    <location>
        <begin position="20"/>
        <end position="38"/>
    </location>
</feature>
<evidence type="ECO:0000313" key="4">
    <source>
        <dbReference type="Proteomes" id="UP000184310"/>
    </source>
</evidence>
<dbReference type="GO" id="GO:0006508">
    <property type="term" value="P:proteolysis"/>
    <property type="evidence" value="ECO:0007669"/>
    <property type="project" value="InterPro"/>
</dbReference>
<dbReference type="STRING" id="1121302.SAMN02745163_01417"/>
<name>A0A1M6GX70_9CLOT</name>
<dbReference type="GO" id="GO:0008236">
    <property type="term" value="F:serine-type peptidase activity"/>
    <property type="evidence" value="ECO:0007669"/>
    <property type="project" value="InterPro"/>
</dbReference>
<gene>
    <name evidence="3" type="ORF">SAMN02745163_01417</name>
</gene>
<evidence type="ECO:0000259" key="2">
    <source>
        <dbReference type="SMART" id="SM00245"/>
    </source>
</evidence>
<evidence type="ECO:0000256" key="1">
    <source>
        <dbReference type="SAM" id="Phobius"/>
    </source>
</evidence>
<dbReference type="EMBL" id="FQZB01000006">
    <property type="protein sequence ID" value="SHJ14551.1"/>
    <property type="molecule type" value="Genomic_DNA"/>
</dbReference>
<proteinExistence type="predicted"/>
<dbReference type="Gene3D" id="3.30.750.44">
    <property type="match status" value="1"/>
</dbReference>
<dbReference type="SMART" id="SM00245">
    <property type="entry name" value="TSPc"/>
    <property type="match status" value="1"/>
</dbReference>
<reference evidence="3 4" key="1">
    <citation type="submission" date="2016-11" db="EMBL/GenBank/DDBJ databases">
        <authorList>
            <person name="Jaros S."/>
            <person name="Januszkiewicz K."/>
            <person name="Wedrychowicz H."/>
        </authorList>
    </citation>
    <scope>NUCLEOTIDE SEQUENCE [LARGE SCALE GENOMIC DNA]</scope>
    <source>
        <strain evidence="3 4">DSM 21758</strain>
    </source>
</reference>
<keyword evidence="1" id="KW-1133">Transmembrane helix</keyword>
<dbReference type="Gene3D" id="3.90.226.10">
    <property type="entry name" value="2-enoyl-CoA Hydratase, Chain A, domain 1"/>
    <property type="match status" value="1"/>
</dbReference>
<dbReference type="RefSeq" id="WP_072985976.1">
    <property type="nucleotide sequence ID" value="NZ_FQZB01000006.1"/>
</dbReference>
<feature type="domain" description="Tail specific protease" evidence="2">
    <location>
        <begin position="349"/>
        <end position="554"/>
    </location>
</feature>
<sequence>MNRKLIKNSKSHNKQKIIAFIMTMVLLFTCIPTINVFADDKNYDNGSNIKIEKVTKQQENDLYKLCKVWGFVKYYHPKIATGDVDWDDELFRIMPKALTSKNDKEFNDIIYEWINKLGDVKISEGQTPLDGKIVLKPDIKWIENKELLGDKLSDLLVKVSKSERNYKTHKYIDGNIEKGLFQGEKNYPNMKYTDDGYKLMSLFRCWNIVEYFFAYRDIMDRNWDDVLKEYIPKFIKCNNEESYKLNVLELMHNINDTHVMFNDDNNFLYNYFGKYMLPLKLDFIENKVVVTEVVKCIDSNPVVKQGDIITKIDNKDISALIKEKEKYLSYSRTKDNFSVVSEYILRSPKNKVQIEFKRGNETLKDKLNCTEDFRAVKAPKDKFYKLNNDSIAYICPFSLEENEVDKMMQDVKNTKGLIIDLRYYPAFPVFMLYEYLLPKFDFPCNMISPNFKNPGEFIEYKTPPMNGKENPNYYKGKVTILVNKGCESKGEFTAMTLRTAPNSVIIGSNSGGVTGQFVYIPLPGVSISMSLMGACKADGTQTQRVGVKPDIGVNPTIKGIKEGRDEVLEKAIQVINESK</sequence>
<keyword evidence="4" id="KW-1185">Reference proteome</keyword>
<protein>
    <submittedName>
        <fullName evidence="3">Peptidase family S41</fullName>
    </submittedName>
</protein>
<dbReference type="InterPro" id="IPR005151">
    <property type="entry name" value="Tail-specific_protease"/>
</dbReference>
<keyword evidence="1" id="KW-0812">Transmembrane</keyword>
<organism evidence="3 4">
    <name type="scientific">Clostridium cavendishii DSM 21758</name>
    <dbReference type="NCBI Taxonomy" id="1121302"/>
    <lineage>
        <taxon>Bacteria</taxon>
        <taxon>Bacillati</taxon>
        <taxon>Bacillota</taxon>
        <taxon>Clostridia</taxon>
        <taxon>Eubacteriales</taxon>
        <taxon>Clostridiaceae</taxon>
        <taxon>Clostridium</taxon>
    </lineage>
</organism>
<dbReference type="Pfam" id="PF03572">
    <property type="entry name" value="Peptidase_S41"/>
    <property type="match status" value="1"/>
</dbReference>
<accession>A0A1M6GX70</accession>
<evidence type="ECO:0000313" key="3">
    <source>
        <dbReference type="EMBL" id="SHJ14551.1"/>
    </source>
</evidence>
<dbReference type="OrthoDB" id="5379939at2"/>
<dbReference type="Proteomes" id="UP000184310">
    <property type="component" value="Unassembled WGS sequence"/>
</dbReference>
<dbReference type="SUPFAM" id="SSF52096">
    <property type="entry name" value="ClpP/crotonase"/>
    <property type="match status" value="1"/>
</dbReference>
<dbReference type="Gene3D" id="2.30.42.10">
    <property type="match status" value="1"/>
</dbReference>
<dbReference type="InterPro" id="IPR036034">
    <property type="entry name" value="PDZ_sf"/>
</dbReference>
<dbReference type="AlphaFoldDB" id="A0A1M6GX70"/>